<dbReference type="Proteomes" id="UP000828941">
    <property type="component" value="Chromosome 10"/>
</dbReference>
<dbReference type="EMBL" id="CM039435">
    <property type="protein sequence ID" value="KAI4317011.1"/>
    <property type="molecule type" value="Genomic_DNA"/>
</dbReference>
<keyword evidence="2" id="KW-1185">Reference proteome</keyword>
<sequence length="139" mass="15524">MVSLKRLIAMARKWQRMAGIERGEISLPKVSHKLKVAEKGHFVAYSMDKRRFVIPLGYLSSNIFRELFRMSEQVFGLPTDGPITLPCDAAFMEYVVSLLRKIASLDLENALLVASFGSSHCLQPLPASHHLSLTSLVVP</sequence>
<gene>
    <name evidence="1" type="ORF">L6164_024925</name>
</gene>
<comment type="caution">
    <text evidence="1">The sequence shown here is derived from an EMBL/GenBank/DDBJ whole genome shotgun (WGS) entry which is preliminary data.</text>
</comment>
<accession>A0ACB9M1I1</accession>
<name>A0ACB9M1I1_BAUVA</name>
<evidence type="ECO:0000313" key="2">
    <source>
        <dbReference type="Proteomes" id="UP000828941"/>
    </source>
</evidence>
<organism evidence="1 2">
    <name type="scientific">Bauhinia variegata</name>
    <name type="common">Purple orchid tree</name>
    <name type="synonym">Phanera variegata</name>
    <dbReference type="NCBI Taxonomy" id="167791"/>
    <lineage>
        <taxon>Eukaryota</taxon>
        <taxon>Viridiplantae</taxon>
        <taxon>Streptophyta</taxon>
        <taxon>Embryophyta</taxon>
        <taxon>Tracheophyta</taxon>
        <taxon>Spermatophyta</taxon>
        <taxon>Magnoliopsida</taxon>
        <taxon>eudicotyledons</taxon>
        <taxon>Gunneridae</taxon>
        <taxon>Pentapetalae</taxon>
        <taxon>rosids</taxon>
        <taxon>fabids</taxon>
        <taxon>Fabales</taxon>
        <taxon>Fabaceae</taxon>
        <taxon>Cercidoideae</taxon>
        <taxon>Cercideae</taxon>
        <taxon>Bauhiniinae</taxon>
        <taxon>Bauhinia</taxon>
    </lineage>
</organism>
<protein>
    <submittedName>
        <fullName evidence="1">Uncharacterized protein</fullName>
    </submittedName>
</protein>
<proteinExistence type="predicted"/>
<evidence type="ECO:0000313" key="1">
    <source>
        <dbReference type="EMBL" id="KAI4317011.1"/>
    </source>
</evidence>
<reference evidence="1 2" key="1">
    <citation type="journal article" date="2022" name="DNA Res.">
        <title>Chromosomal-level genome assembly of the orchid tree Bauhinia variegata (Leguminosae; Cercidoideae) supports the allotetraploid origin hypothesis of Bauhinia.</title>
        <authorList>
            <person name="Zhong Y."/>
            <person name="Chen Y."/>
            <person name="Zheng D."/>
            <person name="Pang J."/>
            <person name="Liu Y."/>
            <person name="Luo S."/>
            <person name="Meng S."/>
            <person name="Qian L."/>
            <person name="Wei D."/>
            <person name="Dai S."/>
            <person name="Zhou R."/>
        </authorList>
    </citation>
    <scope>NUCLEOTIDE SEQUENCE [LARGE SCALE GENOMIC DNA]</scope>
    <source>
        <strain evidence="1">BV-YZ2020</strain>
    </source>
</reference>